<dbReference type="Proteomes" id="UP000823775">
    <property type="component" value="Unassembled WGS sequence"/>
</dbReference>
<feature type="non-terminal residue" evidence="1">
    <location>
        <position position="1"/>
    </location>
</feature>
<evidence type="ECO:0000313" key="1">
    <source>
        <dbReference type="EMBL" id="MCD7449370.1"/>
    </source>
</evidence>
<keyword evidence="2" id="KW-1185">Reference proteome</keyword>
<proteinExistence type="predicted"/>
<reference evidence="1 2" key="1">
    <citation type="journal article" date="2021" name="BMC Genomics">
        <title>Datura genome reveals duplications of psychoactive alkaloid biosynthetic genes and high mutation rate following tissue culture.</title>
        <authorList>
            <person name="Rajewski A."/>
            <person name="Carter-House D."/>
            <person name="Stajich J."/>
            <person name="Litt A."/>
        </authorList>
    </citation>
    <scope>NUCLEOTIDE SEQUENCE [LARGE SCALE GENOMIC DNA]</scope>
    <source>
        <strain evidence="1">AR-01</strain>
    </source>
</reference>
<comment type="caution">
    <text evidence="1">The sequence shown here is derived from an EMBL/GenBank/DDBJ whole genome shotgun (WGS) entry which is preliminary data.</text>
</comment>
<protein>
    <submittedName>
        <fullName evidence="1">Uncharacterized protein</fullName>
    </submittedName>
</protein>
<sequence>WVAAKTATENVTGGVGEELPPYFCRVYGGSVHLFLAEQFSRTPFPCSTAVKTVRHLSLSINRGDEAIECNKWQNSALQFAVARELEIEFQAFGGCRSGLKAVEISPSCLLC</sequence>
<accession>A0ABS8RRH4</accession>
<dbReference type="EMBL" id="JACEIK010000093">
    <property type="protein sequence ID" value="MCD7449370.1"/>
    <property type="molecule type" value="Genomic_DNA"/>
</dbReference>
<name>A0ABS8RRH4_DATST</name>
<gene>
    <name evidence="1" type="ORF">HAX54_051801</name>
</gene>
<organism evidence="1 2">
    <name type="scientific">Datura stramonium</name>
    <name type="common">Jimsonweed</name>
    <name type="synonym">Common thornapple</name>
    <dbReference type="NCBI Taxonomy" id="4076"/>
    <lineage>
        <taxon>Eukaryota</taxon>
        <taxon>Viridiplantae</taxon>
        <taxon>Streptophyta</taxon>
        <taxon>Embryophyta</taxon>
        <taxon>Tracheophyta</taxon>
        <taxon>Spermatophyta</taxon>
        <taxon>Magnoliopsida</taxon>
        <taxon>eudicotyledons</taxon>
        <taxon>Gunneridae</taxon>
        <taxon>Pentapetalae</taxon>
        <taxon>asterids</taxon>
        <taxon>lamiids</taxon>
        <taxon>Solanales</taxon>
        <taxon>Solanaceae</taxon>
        <taxon>Solanoideae</taxon>
        <taxon>Datureae</taxon>
        <taxon>Datura</taxon>
    </lineage>
</organism>
<evidence type="ECO:0000313" key="2">
    <source>
        <dbReference type="Proteomes" id="UP000823775"/>
    </source>
</evidence>